<evidence type="ECO:0000313" key="1">
    <source>
        <dbReference type="EMBL" id="PVX27927.1"/>
    </source>
</evidence>
<accession>A0A2U0S979</accession>
<name>A0A2U0S979_9SPHN</name>
<sequence length="240" mass="26174">MSAMHDLELPRVGSRSIEAWRENYDWDDSLIGTCAEIADLVEDQFEAIAERCKRHVLATAAGQRMRVQVDREEYAREGAAFLRDRYRDPLGPAWSRTICDYALTAIGYGVPPSALFGQFAFAHSQILAALLDRLGDDAARFARLSDAVQRIALAEFDLATEHLRAQDAALVRAERTARSAQFRASISESIEGTTMLGNRIRVQAHGASSAARGMLGKTSEVAAAAEQSAVAMREAAMTAA</sequence>
<protein>
    <submittedName>
        <fullName evidence="1">Chemotaxis protein</fullName>
    </submittedName>
</protein>
<keyword evidence="2" id="KW-1185">Reference proteome</keyword>
<dbReference type="EMBL" id="QENQ01000002">
    <property type="protein sequence ID" value="PVX27927.1"/>
    <property type="molecule type" value="Genomic_DNA"/>
</dbReference>
<dbReference type="Proteomes" id="UP000245890">
    <property type="component" value="Unassembled WGS sequence"/>
</dbReference>
<organism evidence="1 2">
    <name type="scientific">Sphingomonas pokkalii</name>
    <dbReference type="NCBI Taxonomy" id="2175090"/>
    <lineage>
        <taxon>Bacteria</taxon>
        <taxon>Pseudomonadati</taxon>
        <taxon>Pseudomonadota</taxon>
        <taxon>Alphaproteobacteria</taxon>
        <taxon>Sphingomonadales</taxon>
        <taxon>Sphingomonadaceae</taxon>
        <taxon>Sphingomonas</taxon>
    </lineage>
</organism>
<gene>
    <name evidence="1" type="ORF">DD559_19295</name>
</gene>
<dbReference type="GO" id="GO:0020037">
    <property type="term" value="F:heme binding"/>
    <property type="evidence" value="ECO:0007669"/>
    <property type="project" value="InterPro"/>
</dbReference>
<dbReference type="GO" id="GO:0019825">
    <property type="term" value="F:oxygen binding"/>
    <property type="evidence" value="ECO:0007669"/>
    <property type="project" value="InterPro"/>
</dbReference>
<dbReference type="InterPro" id="IPR012292">
    <property type="entry name" value="Globin/Proto"/>
</dbReference>
<reference evidence="1 2" key="1">
    <citation type="submission" date="2018-05" db="EMBL/GenBank/DDBJ databases">
        <title>Description of Sphingomonas pokkalii sp nov, isolated from the rhizosphere of saline tolerant pokkali rice and its draft genome analysis.</title>
        <authorList>
            <person name="Menon R."/>
            <person name="Kumari S."/>
            <person name="Rameshkumar N."/>
        </authorList>
    </citation>
    <scope>NUCLEOTIDE SEQUENCE [LARGE SCALE GENOMIC DNA]</scope>
    <source>
        <strain evidence="1 2">L3B27</strain>
    </source>
</reference>
<dbReference type="Gene3D" id="1.10.490.10">
    <property type="entry name" value="Globins"/>
    <property type="match status" value="1"/>
</dbReference>
<evidence type="ECO:0000313" key="2">
    <source>
        <dbReference type="Proteomes" id="UP000245890"/>
    </source>
</evidence>
<dbReference type="AlphaFoldDB" id="A0A2U0S979"/>
<feature type="non-terminal residue" evidence="1">
    <location>
        <position position="240"/>
    </location>
</feature>
<comment type="caution">
    <text evidence="1">The sequence shown here is derived from an EMBL/GenBank/DDBJ whole genome shotgun (WGS) entry which is preliminary data.</text>
</comment>
<proteinExistence type="predicted"/>